<dbReference type="InterPro" id="IPR016087">
    <property type="entry name" value="Chalcone_isomerase"/>
</dbReference>
<keyword evidence="1" id="KW-0812">Transmembrane</keyword>
<evidence type="ECO:0000256" key="1">
    <source>
        <dbReference type="SAM" id="Phobius"/>
    </source>
</evidence>
<reference evidence="3 4" key="1">
    <citation type="submission" date="2023-08" db="EMBL/GenBank/DDBJ databases">
        <title>Black Yeasts Isolated from many extreme environments.</title>
        <authorList>
            <person name="Coleine C."/>
            <person name="Stajich J.E."/>
            <person name="Selbmann L."/>
        </authorList>
    </citation>
    <scope>NUCLEOTIDE SEQUENCE [LARGE SCALE GENOMIC DNA]</scope>
    <source>
        <strain evidence="3 4">CCFEE 5910</strain>
    </source>
</reference>
<sequence>MPLDLSYIKVVHAVQDFVVSNLVPSIGNLSDIMQQSPLRTLVSRHVCSCRQTHNIVHPLTRSLASSTVRARNVPSNIAHIGSAEDLRRRYLPKPDEVDRDKIAFAELRKRNRRATIGIIACTVAMFGAVYFWPSETKLIRHDAPPQSPIPRGLLEQGMEKREIETVETGTSSVPTFPKSIFMSELDSGNKAAAERGEQEYCLVGLGIRTVSFLGIQVYVVGMYVALPDIDTLQERLIRTQDSVATTLVPGEKGKLRDALMSGDESEEIWNAVLKDGNIRSVFRIVPTRNTDFSHLKDGFLKQVTAKTQHFAGRRNDKSFSDESFGSSMNDFKALFNAAPRKQLPKGEILLLTRDAKGRLNAWYEDPKGVRTKFGQIEDERISRLVWLQYLSGKNPSSEGARKSIVDGVMEYVERPVGTVATQVV</sequence>
<dbReference type="InterPro" id="IPR016088">
    <property type="entry name" value="Chalcone_isomerase_3-sand"/>
</dbReference>
<name>A0AAN7SYV4_9EURO</name>
<keyword evidence="1" id="KW-1133">Transmembrane helix</keyword>
<organism evidence="3 4">
    <name type="scientific">Lithohypha guttulata</name>
    <dbReference type="NCBI Taxonomy" id="1690604"/>
    <lineage>
        <taxon>Eukaryota</taxon>
        <taxon>Fungi</taxon>
        <taxon>Dikarya</taxon>
        <taxon>Ascomycota</taxon>
        <taxon>Pezizomycotina</taxon>
        <taxon>Eurotiomycetes</taxon>
        <taxon>Chaetothyriomycetidae</taxon>
        <taxon>Chaetothyriales</taxon>
        <taxon>Trichomeriaceae</taxon>
        <taxon>Lithohypha</taxon>
    </lineage>
</organism>
<proteinExistence type="predicted"/>
<evidence type="ECO:0000313" key="4">
    <source>
        <dbReference type="Proteomes" id="UP001309876"/>
    </source>
</evidence>
<dbReference type="Proteomes" id="UP001309876">
    <property type="component" value="Unassembled WGS sequence"/>
</dbReference>
<evidence type="ECO:0000313" key="3">
    <source>
        <dbReference type="EMBL" id="KAK5084421.1"/>
    </source>
</evidence>
<dbReference type="GO" id="GO:0016872">
    <property type="term" value="F:intramolecular lyase activity"/>
    <property type="evidence" value="ECO:0007669"/>
    <property type="project" value="InterPro"/>
</dbReference>
<keyword evidence="4" id="KW-1185">Reference proteome</keyword>
<dbReference type="PANTHER" id="PTHR47284">
    <property type="entry name" value="FATTY-ACID-BINDING PROTEIN 2"/>
    <property type="match status" value="1"/>
</dbReference>
<protein>
    <submittedName>
        <fullName evidence="3">Altered inheritance of mitochondria protein 18 mitochondrial</fullName>
    </submittedName>
</protein>
<dbReference type="AlphaFoldDB" id="A0AAN7SYV4"/>
<dbReference type="PANTHER" id="PTHR47284:SF3">
    <property type="entry name" value="FATTY-ACID-BINDING PROTEIN 2"/>
    <property type="match status" value="1"/>
</dbReference>
<dbReference type="SUPFAM" id="SSF54626">
    <property type="entry name" value="Chalcone isomerase"/>
    <property type="match status" value="1"/>
</dbReference>
<dbReference type="InterPro" id="IPR036298">
    <property type="entry name" value="Chalcone_isomerase_sf"/>
</dbReference>
<keyword evidence="1" id="KW-0472">Membrane</keyword>
<feature type="domain" description="Chalcone isomerase" evidence="2">
    <location>
        <begin position="199"/>
        <end position="405"/>
    </location>
</feature>
<dbReference type="Pfam" id="PF16035">
    <property type="entry name" value="Chalcone_2"/>
    <property type="match status" value="1"/>
</dbReference>
<dbReference type="EMBL" id="JAVRRJ010000005">
    <property type="protein sequence ID" value="KAK5084421.1"/>
    <property type="molecule type" value="Genomic_DNA"/>
</dbReference>
<accession>A0AAN7SYV4</accession>
<gene>
    <name evidence="3" type="primary">AIM18</name>
    <name evidence="3" type="ORF">LTR05_005497</name>
</gene>
<dbReference type="Gene3D" id="3.50.70.10">
    <property type="match status" value="1"/>
</dbReference>
<comment type="caution">
    <text evidence="3">The sequence shown here is derived from an EMBL/GenBank/DDBJ whole genome shotgun (WGS) entry which is preliminary data.</text>
</comment>
<evidence type="ECO:0000259" key="2">
    <source>
        <dbReference type="Pfam" id="PF16035"/>
    </source>
</evidence>
<feature type="transmembrane region" description="Helical" evidence="1">
    <location>
        <begin position="114"/>
        <end position="132"/>
    </location>
</feature>